<reference evidence="1" key="1">
    <citation type="journal article" date="2023" name="G3 (Bethesda)">
        <title>Whole genome assemblies of Zophobas morio and Tenebrio molitor.</title>
        <authorList>
            <person name="Kaur S."/>
            <person name="Stinson S.A."/>
            <person name="diCenzo G.C."/>
        </authorList>
    </citation>
    <scope>NUCLEOTIDE SEQUENCE</scope>
    <source>
        <strain evidence="1">QUZm001</strain>
    </source>
</reference>
<evidence type="ECO:0000313" key="1">
    <source>
        <dbReference type="EMBL" id="KAJ3659365.1"/>
    </source>
</evidence>
<protein>
    <submittedName>
        <fullName evidence="1">Uncharacterized protein</fullName>
    </submittedName>
</protein>
<dbReference type="AlphaFoldDB" id="A0AA38IPJ8"/>
<dbReference type="EMBL" id="JALNTZ010000003">
    <property type="protein sequence ID" value="KAJ3659365.1"/>
    <property type="molecule type" value="Genomic_DNA"/>
</dbReference>
<accession>A0AA38IPJ8</accession>
<sequence length="108" mass="12438">MPQNDLADKKHAKTRKGPVMYQLLCSELLIECFPNLEISYVRTFASVAQNLRDIGTFNLKLTIVAVIGQKEYCEQMNKFWNASKTSPTSVPADLHLKLEFHSLWYIVF</sequence>
<gene>
    <name evidence="1" type="ORF">Zmor_011055</name>
</gene>
<dbReference type="Proteomes" id="UP001168821">
    <property type="component" value="Unassembled WGS sequence"/>
</dbReference>
<keyword evidence="2" id="KW-1185">Reference proteome</keyword>
<proteinExistence type="predicted"/>
<evidence type="ECO:0000313" key="2">
    <source>
        <dbReference type="Proteomes" id="UP001168821"/>
    </source>
</evidence>
<name>A0AA38IPJ8_9CUCU</name>
<organism evidence="1 2">
    <name type="scientific">Zophobas morio</name>
    <dbReference type="NCBI Taxonomy" id="2755281"/>
    <lineage>
        <taxon>Eukaryota</taxon>
        <taxon>Metazoa</taxon>
        <taxon>Ecdysozoa</taxon>
        <taxon>Arthropoda</taxon>
        <taxon>Hexapoda</taxon>
        <taxon>Insecta</taxon>
        <taxon>Pterygota</taxon>
        <taxon>Neoptera</taxon>
        <taxon>Endopterygota</taxon>
        <taxon>Coleoptera</taxon>
        <taxon>Polyphaga</taxon>
        <taxon>Cucujiformia</taxon>
        <taxon>Tenebrionidae</taxon>
        <taxon>Zophobas</taxon>
    </lineage>
</organism>
<comment type="caution">
    <text evidence="1">The sequence shown here is derived from an EMBL/GenBank/DDBJ whole genome shotgun (WGS) entry which is preliminary data.</text>
</comment>